<sequence>MRASSSVSTPPSSVSRLPCASFCDFEASFKDMFRCQGVEFAIGDGNDILAGRDSDTISATSSASTVSQRSILVIGSDDAIEVDVDVDVDADCESARDYLERVSNNRSKNTDTSSASQQEEQRDETSSSGSSSPRPSPRGKSKGNKKHHKLYHIIRSRSSSNSNSEVPSSPRRRRRPSFGSYLKRNDSDSTDSTRSLSEDESERQPREQEKQPHDLEPKDSDDTRDSCEPDSGREERQAQAQPKPTASPLPRNGALDGRPVSILRRKERSADLTIAGSGRILTFAPCTVFADPAEPLRARRKIPRLPRQRVSILVVEGTTGACSKREVLLSLPRSSSNSNPRLRSSASSSCYSSGSGSTDRSSDRERRRLLRRAQQKEALLIEQSASSELLLPASNGCYVFR</sequence>
<dbReference type="AlphaFoldDB" id="A0A448Z7V2"/>
<feature type="region of interest" description="Disordered" evidence="1">
    <location>
        <begin position="333"/>
        <end position="366"/>
    </location>
</feature>
<keyword evidence="3" id="KW-1185">Reference proteome</keyword>
<evidence type="ECO:0000256" key="1">
    <source>
        <dbReference type="SAM" id="MobiDB-lite"/>
    </source>
</evidence>
<dbReference type="EMBL" id="CAACVS010000154">
    <property type="protein sequence ID" value="VEU38099.1"/>
    <property type="molecule type" value="Genomic_DNA"/>
</dbReference>
<evidence type="ECO:0000313" key="3">
    <source>
        <dbReference type="Proteomes" id="UP000291116"/>
    </source>
</evidence>
<feature type="compositionally biased region" description="Low complexity" evidence="1">
    <location>
        <begin position="156"/>
        <end position="169"/>
    </location>
</feature>
<feature type="region of interest" description="Disordered" evidence="1">
    <location>
        <begin position="99"/>
        <end position="262"/>
    </location>
</feature>
<name>A0A448Z7V2_9STRA</name>
<gene>
    <name evidence="2" type="ORF">PSNMU_V1.4_AUG-EV-PASAV3_0049120</name>
</gene>
<accession>A0A448Z7V2</accession>
<feature type="compositionally biased region" description="Polar residues" evidence="1">
    <location>
        <begin position="102"/>
        <end position="118"/>
    </location>
</feature>
<protein>
    <submittedName>
        <fullName evidence="2">Uncharacterized protein</fullName>
    </submittedName>
</protein>
<organism evidence="2 3">
    <name type="scientific">Pseudo-nitzschia multistriata</name>
    <dbReference type="NCBI Taxonomy" id="183589"/>
    <lineage>
        <taxon>Eukaryota</taxon>
        <taxon>Sar</taxon>
        <taxon>Stramenopiles</taxon>
        <taxon>Ochrophyta</taxon>
        <taxon>Bacillariophyta</taxon>
        <taxon>Bacillariophyceae</taxon>
        <taxon>Bacillariophycidae</taxon>
        <taxon>Bacillariales</taxon>
        <taxon>Bacillariaceae</taxon>
        <taxon>Pseudo-nitzschia</taxon>
    </lineage>
</organism>
<feature type="compositionally biased region" description="Basic and acidic residues" evidence="1">
    <location>
        <begin position="202"/>
        <end position="237"/>
    </location>
</feature>
<feature type="compositionally biased region" description="Basic residues" evidence="1">
    <location>
        <begin position="137"/>
        <end position="155"/>
    </location>
</feature>
<proteinExistence type="predicted"/>
<evidence type="ECO:0000313" key="2">
    <source>
        <dbReference type="EMBL" id="VEU38099.1"/>
    </source>
</evidence>
<feature type="compositionally biased region" description="Low complexity" evidence="1">
    <location>
        <begin position="333"/>
        <end position="359"/>
    </location>
</feature>
<dbReference type="Proteomes" id="UP000291116">
    <property type="component" value="Unassembled WGS sequence"/>
</dbReference>
<reference evidence="2 3" key="1">
    <citation type="submission" date="2019-01" db="EMBL/GenBank/DDBJ databases">
        <authorList>
            <person name="Ferrante I. M."/>
        </authorList>
    </citation>
    <scope>NUCLEOTIDE SEQUENCE [LARGE SCALE GENOMIC DNA]</scope>
    <source>
        <strain evidence="2 3">B856</strain>
    </source>
</reference>